<feature type="domain" description="C3H1-type" evidence="1">
    <location>
        <begin position="64"/>
        <end position="104"/>
    </location>
</feature>
<dbReference type="InterPro" id="IPR000571">
    <property type="entry name" value="Znf_CCCH"/>
</dbReference>
<dbReference type="EMBL" id="MN739809">
    <property type="protein sequence ID" value="QHT27078.1"/>
    <property type="molecule type" value="Genomic_DNA"/>
</dbReference>
<evidence type="ECO:0000313" key="2">
    <source>
        <dbReference type="EMBL" id="QHT27078.1"/>
    </source>
</evidence>
<sequence>MAPRTTNSCWECNCTNECGFRDRVNPPRLTPLCRYNKSCNILACKYAHSTPTGQSPSRFINHVPTKSALCRHMWTMYEENGQAYISPNTSCKHGNACAFHHTLDVHQTALYEKHKKMELLMSMQG</sequence>
<protein>
    <recommendedName>
        <fullName evidence="1">C3H1-type domain-containing protein</fullName>
    </recommendedName>
</protein>
<accession>A0A6C0EDV1</accession>
<organism evidence="2">
    <name type="scientific">viral metagenome</name>
    <dbReference type="NCBI Taxonomy" id="1070528"/>
    <lineage>
        <taxon>unclassified sequences</taxon>
        <taxon>metagenomes</taxon>
        <taxon>organismal metagenomes</taxon>
    </lineage>
</organism>
<proteinExistence type="predicted"/>
<reference evidence="2" key="1">
    <citation type="journal article" date="2020" name="Nature">
        <title>Giant virus diversity and host interactions through global metagenomics.</title>
        <authorList>
            <person name="Schulz F."/>
            <person name="Roux S."/>
            <person name="Paez-Espino D."/>
            <person name="Jungbluth S."/>
            <person name="Walsh D.A."/>
            <person name="Denef V.J."/>
            <person name="McMahon K.D."/>
            <person name="Konstantinidis K.T."/>
            <person name="Eloe-Fadrosh E.A."/>
            <person name="Kyrpides N.C."/>
            <person name="Woyke T."/>
        </authorList>
    </citation>
    <scope>NUCLEOTIDE SEQUENCE</scope>
    <source>
        <strain evidence="2">GVMAG-M-3300023179-2</strain>
    </source>
</reference>
<dbReference type="PROSITE" id="PS50103">
    <property type="entry name" value="ZF_C3H1"/>
    <property type="match status" value="1"/>
</dbReference>
<evidence type="ECO:0000259" key="1">
    <source>
        <dbReference type="PROSITE" id="PS50103"/>
    </source>
</evidence>
<dbReference type="GO" id="GO:0046872">
    <property type="term" value="F:metal ion binding"/>
    <property type="evidence" value="ECO:0007669"/>
    <property type="project" value="InterPro"/>
</dbReference>
<name>A0A6C0EDV1_9ZZZZ</name>
<dbReference type="AlphaFoldDB" id="A0A6C0EDV1"/>